<dbReference type="EMBL" id="LK022848">
    <property type="protein sequence ID" value="CDR06332.1"/>
    <property type="molecule type" value="Genomic_DNA"/>
</dbReference>
<reference evidence="4 5" key="2">
    <citation type="submission" date="2021-03" db="EMBL/GenBank/DDBJ databases">
        <title>Genomic Encyclopedia of Type Strains, Phase IV (KMG-IV): sequencing the most valuable type-strain genomes for metagenomic binning, comparative biology and taxonomic classification.</title>
        <authorList>
            <person name="Goeker M."/>
        </authorList>
    </citation>
    <scope>NUCLEOTIDE SEQUENCE [LARGE SCALE GENOMIC DNA]</scope>
    <source>
        <strain evidence="4 5">DSM 41954</strain>
    </source>
</reference>
<dbReference type="PANTHER" id="PTHR36114:SF1">
    <property type="entry name" value="16.7 KDA PROTEIN IN WHIE LOCUS"/>
    <property type="match status" value="1"/>
</dbReference>
<keyword evidence="4" id="KW-0503">Monooxygenase</keyword>
<dbReference type="GO" id="GO:0004497">
    <property type="term" value="F:monooxygenase activity"/>
    <property type="evidence" value="ECO:0007669"/>
    <property type="project" value="UniProtKB-KW"/>
</dbReference>
<dbReference type="InterPro" id="IPR011051">
    <property type="entry name" value="RmlC_Cupin_sf"/>
</dbReference>
<dbReference type="InterPro" id="IPR014710">
    <property type="entry name" value="RmlC-like_jellyroll"/>
</dbReference>
<dbReference type="SUPFAM" id="SSF51182">
    <property type="entry name" value="RmlC-like cupins"/>
    <property type="match status" value="1"/>
</dbReference>
<dbReference type="RefSeq" id="WP_308279873.1">
    <property type="nucleotide sequence ID" value="NZ_BAABDR010000068.1"/>
</dbReference>
<proteinExistence type="predicted"/>
<dbReference type="PANTHER" id="PTHR36114">
    <property type="entry name" value="16.7 KDA PROTEIN IN WHIE LOCUS"/>
    <property type="match status" value="1"/>
</dbReference>
<feature type="region of interest" description="Disordered" evidence="1">
    <location>
        <begin position="116"/>
        <end position="138"/>
    </location>
</feature>
<dbReference type="InterPro" id="IPR052044">
    <property type="entry name" value="PKS_Associated_Protein"/>
</dbReference>
<dbReference type="Pfam" id="PF07883">
    <property type="entry name" value="Cupin_2"/>
    <property type="match status" value="1"/>
</dbReference>
<protein>
    <submittedName>
        <fullName evidence="3">Cupin 2 conserved barrel domain protein</fullName>
    </submittedName>
    <submittedName>
        <fullName evidence="4">Monooxygenase</fullName>
    </submittedName>
</protein>
<dbReference type="Gene3D" id="2.60.120.10">
    <property type="entry name" value="Jelly Rolls"/>
    <property type="match status" value="1"/>
</dbReference>
<gene>
    <name evidence="4" type="ORF">J2Z30_001873</name>
    <name evidence="3" type="ORF">SIRAN3234</name>
</gene>
<dbReference type="AlphaFoldDB" id="A0A060ZTF2"/>
<accession>A0A060ZTF2</accession>
<reference evidence="3" key="1">
    <citation type="submission" date="2014-05" db="EMBL/GenBank/DDBJ databases">
        <authorList>
            <person name="Horn Fabian"/>
        </authorList>
    </citation>
    <scope>NUCLEOTIDE SEQUENCE</scope>
</reference>
<dbReference type="Proteomes" id="UP000756710">
    <property type="component" value="Unassembled WGS sequence"/>
</dbReference>
<sequence length="138" mass="14304">MSVLTKVALGDVVPSRRLGGSIYPLLTPGSVGASAGFLGAMKLAPGEFIAAHYHPHSEEFIFIAEGEVLLTAGGEELRLSRTEAAMVPKFTPHRIQNDGGEPALVVFQMAPLAPSPAEGHVEVEPAPNPDATPPSVGS</sequence>
<organism evidence="3">
    <name type="scientific">Streptomyces iranensis</name>
    <dbReference type="NCBI Taxonomy" id="576784"/>
    <lineage>
        <taxon>Bacteria</taxon>
        <taxon>Bacillati</taxon>
        <taxon>Actinomycetota</taxon>
        <taxon>Actinomycetes</taxon>
        <taxon>Kitasatosporales</taxon>
        <taxon>Streptomycetaceae</taxon>
        <taxon>Streptomyces</taxon>
        <taxon>Streptomyces violaceusniger group</taxon>
    </lineage>
</organism>
<keyword evidence="5" id="KW-1185">Reference proteome</keyword>
<dbReference type="HOGENOM" id="CLU_129810_0_0_11"/>
<dbReference type="EMBL" id="JAGGLR010000004">
    <property type="protein sequence ID" value="MBP2060871.1"/>
    <property type="molecule type" value="Genomic_DNA"/>
</dbReference>
<name>A0A060ZTF2_9ACTN</name>
<evidence type="ECO:0000313" key="5">
    <source>
        <dbReference type="Proteomes" id="UP000756710"/>
    </source>
</evidence>
<evidence type="ECO:0000313" key="3">
    <source>
        <dbReference type="EMBL" id="CDR06332.1"/>
    </source>
</evidence>
<evidence type="ECO:0000313" key="4">
    <source>
        <dbReference type="EMBL" id="MBP2060871.1"/>
    </source>
</evidence>
<dbReference type="InterPro" id="IPR013096">
    <property type="entry name" value="Cupin_2"/>
</dbReference>
<feature type="domain" description="Cupin type-2" evidence="2">
    <location>
        <begin position="41"/>
        <end position="106"/>
    </location>
</feature>
<keyword evidence="4" id="KW-0560">Oxidoreductase</keyword>
<evidence type="ECO:0000259" key="2">
    <source>
        <dbReference type="Pfam" id="PF07883"/>
    </source>
</evidence>
<evidence type="ECO:0000256" key="1">
    <source>
        <dbReference type="SAM" id="MobiDB-lite"/>
    </source>
</evidence>